<feature type="domain" description="Cation/H+ exchanger transmembrane" evidence="11">
    <location>
        <begin position="14"/>
        <end position="408"/>
    </location>
</feature>
<keyword evidence="13" id="KW-1185">Reference proteome</keyword>
<feature type="transmembrane region" description="Helical" evidence="10">
    <location>
        <begin position="348"/>
        <end position="370"/>
    </location>
</feature>
<evidence type="ECO:0000256" key="5">
    <source>
        <dbReference type="ARBA" id="ARBA00022989"/>
    </source>
</evidence>
<evidence type="ECO:0000256" key="2">
    <source>
        <dbReference type="ARBA" id="ARBA00022448"/>
    </source>
</evidence>
<dbReference type="GO" id="GO:0005886">
    <property type="term" value="C:plasma membrane"/>
    <property type="evidence" value="ECO:0007669"/>
    <property type="project" value="UniProtKB-SubCell"/>
</dbReference>
<feature type="transmembrane region" description="Helical" evidence="10">
    <location>
        <begin position="262"/>
        <end position="285"/>
    </location>
</feature>
<dbReference type="Gene3D" id="6.10.140.1330">
    <property type="match status" value="1"/>
</dbReference>
<dbReference type="Proteomes" id="UP000309788">
    <property type="component" value="Unassembled WGS sequence"/>
</dbReference>
<protein>
    <submittedName>
        <fullName evidence="12">Na+/H+ antiporter</fullName>
    </submittedName>
</protein>
<keyword evidence="4 10" id="KW-0812">Transmembrane</keyword>
<feature type="transmembrane region" description="Helical" evidence="10">
    <location>
        <begin position="155"/>
        <end position="176"/>
    </location>
</feature>
<keyword evidence="7 10" id="KW-0406">Ion transport</keyword>
<evidence type="ECO:0000256" key="10">
    <source>
        <dbReference type="RuleBase" id="RU366002"/>
    </source>
</evidence>
<evidence type="ECO:0000256" key="1">
    <source>
        <dbReference type="ARBA" id="ARBA00004651"/>
    </source>
</evidence>
<evidence type="ECO:0000256" key="9">
    <source>
        <dbReference type="ARBA" id="ARBA00023201"/>
    </source>
</evidence>
<dbReference type="GO" id="GO:0015386">
    <property type="term" value="F:potassium:proton antiporter activity"/>
    <property type="evidence" value="ECO:0007669"/>
    <property type="project" value="TreeGrafter"/>
</dbReference>
<feature type="transmembrane region" description="Helical" evidence="10">
    <location>
        <begin position="29"/>
        <end position="49"/>
    </location>
</feature>
<dbReference type="InterPro" id="IPR018422">
    <property type="entry name" value="Cation/H_exchanger_CPA1"/>
</dbReference>
<gene>
    <name evidence="12" type="ORF">FEM55_03375</name>
</gene>
<comment type="subcellular location">
    <subcellularLocation>
        <location evidence="1 10">Cell membrane</location>
        <topology evidence="1 10">Multi-pass membrane protein</topology>
    </subcellularLocation>
</comment>
<feature type="transmembrane region" description="Helical" evidence="10">
    <location>
        <begin position="110"/>
        <end position="134"/>
    </location>
</feature>
<keyword evidence="9 10" id="KW-0739">Sodium transport</keyword>
<name>A0A5R9KJ05_9BACT</name>
<comment type="function">
    <text evidence="10">Na(+)/H(+) antiporter that extrudes sodium in exchange for external protons.</text>
</comment>
<keyword evidence="2 10" id="KW-0813">Transport</keyword>
<dbReference type="RefSeq" id="WP_138279894.1">
    <property type="nucleotide sequence ID" value="NZ_BMGE01000001.1"/>
</dbReference>
<evidence type="ECO:0000313" key="12">
    <source>
        <dbReference type="EMBL" id="TLU96198.1"/>
    </source>
</evidence>
<sequence length="537" mass="60043">MHHTIILYLSLIVVILFLVMLAQRIKISYPIVLVIGGLALSFVPGLPVVTVDPQLIFLIFLPPLLYEAAWQTSWKDFWKWRRVIGSFAFGIVILTSCVIAYVNHLLIPEFTLALGFLLGGIISPPDAVAATSILKDIKVTRRLITIIEGESLLNGASSLIVFRFAVIAISSGTFVFSDAVGSFFMVIIMGFAIGLLIALVLYAIHRWMPTTPSIDTTLTFVAPYAMYITAEEFHYSGVIAVVTGGLFLSSRSQIIFSHLSRMYTNTVWSTVGFVFNGIIFMLIGLQLPVIVRQLGETSLSEAIKYGLIISMVVIVTRMASTIGASYFTVMISRFITTADSRPGLRGPVIFGWAGMRGVVSLASALSIPLLTDYGQPFPQRNLILFITFVVILVTLVFQGLTLPLVIRWMNVKELDYSLSSHEQDVMIRRKLAEESLNMINTRFADQITQNDLLQSLIYKLEGDIGFLNHIQQPEEISSGFADIAAYRAIAKELLNHKRSLLHEFNKKAMFEEEVIRQHLAQLDLEEEKIRQQFLHID</sequence>
<keyword evidence="5 10" id="KW-1133">Transmembrane helix</keyword>
<feature type="transmembrane region" description="Helical" evidence="10">
    <location>
        <begin position="55"/>
        <end position="71"/>
    </location>
</feature>
<keyword evidence="6 10" id="KW-0915">Sodium</keyword>
<dbReference type="GO" id="GO:0098719">
    <property type="term" value="P:sodium ion import across plasma membrane"/>
    <property type="evidence" value="ECO:0007669"/>
    <property type="project" value="TreeGrafter"/>
</dbReference>
<dbReference type="InterPro" id="IPR004705">
    <property type="entry name" value="Cation/H_exchanger_CPA1_bac"/>
</dbReference>
<dbReference type="OrthoDB" id="9809206at2"/>
<evidence type="ECO:0000256" key="3">
    <source>
        <dbReference type="ARBA" id="ARBA00022475"/>
    </source>
</evidence>
<keyword evidence="8 10" id="KW-0472">Membrane</keyword>
<dbReference type="EMBL" id="VCEI01000011">
    <property type="protein sequence ID" value="TLU96198.1"/>
    <property type="molecule type" value="Genomic_DNA"/>
</dbReference>
<feature type="transmembrane region" description="Helical" evidence="10">
    <location>
        <begin position="382"/>
        <end position="406"/>
    </location>
</feature>
<evidence type="ECO:0000256" key="7">
    <source>
        <dbReference type="ARBA" id="ARBA00023065"/>
    </source>
</evidence>
<keyword evidence="10" id="KW-0050">Antiport</keyword>
<dbReference type="NCBIfam" id="TIGR00831">
    <property type="entry name" value="a_cpa1"/>
    <property type="match status" value="1"/>
</dbReference>
<dbReference type="GO" id="GO:0015385">
    <property type="term" value="F:sodium:proton antiporter activity"/>
    <property type="evidence" value="ECO:0007669"/>
    <property type="project" value="InterPro"/>
</dbReference>
<comment type="caution">
    <text evidence="12">The sequence shown here is derived from an EMBL/GenBank/DDBJ whole genome shotgun (WGS) entry which is preliminary data.</text>
</comment>
<dbReference type="Pfam" id="PF00999">
    <property type="entry name" value="Na_H_Exchanger"/>
    <property type="match status" value="1"/>
</dbReference>
<evidence type="ECO:0000259" key="11">
    <source>
        <dbReference type="Pfam" id="PF00999"/>
    </source>
</evidence>
<keyword evidence="3 10" id="KW-1003">Cell membrane</keyword>
<organism evidence="12 13">
    <name type="scientific">Dyadobacter sediminis</name>
    <dbReference type="NCBI Taxonomy" id="1493691"/>
    <lineage>
        <taxon>Bacteria</taxon>
        <taxon>Pseudomonadati</taxon>
        <taxon>Bacteroidota</taxon>
        <taxon>Cytophagia</taxon>
        <taxon>Cytophagales</taxon>
        <taxon>Spirosomataceae</taxon>
        <taxon>Dyadobacter</taxon>
    </lineage>
</organism>
<comment type="similarity">
    <text evidence="10">Belongs to the monovalent cation:proton antiporter 1 (CPA1) transporter (TC 2.A.36) family.</text>
</comment>
<dbReference type="GO" id="GO:0051453">
    <property type="term" value="P:regulation of intracellular pH"/>
    <property type="evidence" value="ECO:0007669"/>
    <property type="project" value="TreeGrafter"/>
</dbReference>
<dbReference type="PANTHER" id="PTHR10110">
    <property type="entry name" value="SODIUM/HYDROGEN EXCHANGER"/>
    <property type="match status" value="1"/>
</dbReference>
<evidence type="ECO:0000313" key="13">
    <source>
        <dbReference type="Proteomes" id="UP000309788"/>
    </source>
</evidence>
<dbReference type="PANTHER" id="PTHR10110:SF86">
    <property type="entry name" value="SODIUM_HYDROGEN EXCHANGER 7"/>
    <property type="match status" value="1"/>
</dbReference>
<evidence type="ECO:0000256" key="8">
    <source>
        <dbReference type="ARBA" id="ARBA00023136"/>
    </source>
</evidence>
<dbReference type="AlphaFoldDB" id="A0A5R9KJ05"/>
<evidence type="ECO:0000256" key="6">
    <source>
        <dbReference type="ARBA" id="ARBA00023053"/>
    </source>
</evidence>
<feature type="transmembrane region" description="Helical" evidence="10">
    <location>
        <begin position="83"/>
        <end position="104"/>
    </location>
</feature>
<feature type="transmembrane region" description="Helical" evidence="10">
    <location>
        <begin position="6"/>
        <end position="22"/>
    </location>
</feature>
<evidence type="ECO:0000256" key="4">
    <source>
        <dbReference type="ARBA" id="ARBA00022692"/>
    </source>
</evidence>
<accession>A0A5R9KJ05</accession>
<feature type="transmembrane region" description="Helical" evidence="10">
    <location>
        <begin position="305"/>
        <end position="327"/>
    </location>
</feature>
<feature type="transmembrane region" description="Helical" evidence="10">
    <location>
        <begin position="182"/>
        <end position="204"/>
    </location>
</feature>
<dbReference type="InterPro" id="IPR006153">
    <property type="entry name" value="Cation/H_exchanger_TM"/>
</dbReference>
<proteinExistence type="inferred from homology"/>
<reference evidence="12 13" key="1">
    <citation type="submission" date="2019-05" db="EMBL/GenBank/DDBJ databases">
        <authorList>
            <person name="Qu J.-H."/>
        </authorList>
    </citation>
    <scope>NUCLEOTIDE SEQUENCE [LARGE SCALE GENOMIC DNA]</scope>
    <source>
        <strain evidence="12 13">Z12</strain>
    </source>
</reference>